<comment type="caution">
    <text evidence="1">The sequence shown here is derived from an EMBL/GenBank/DDBJ whole genome shotgun (WGS) entry which is preliminary data.</text>
</comment>
<accession>A0ABU2B2G6</accession>
<gene>
    <name evidence="1" type="ORF">J2S62_002054</name>
</gene>
<dbReference type="Proteomes" id="UP001183794">
    <property type="component" value="Unassembled WGS sequence"/>
</dbReference>
<evidence type="ECO:0000313" key="2">
    <source>
        <dbReference type="Proteomes" id="UP001183794"/>
    </source>
</evidence>
<keyword evidence="2" id="KW-1185">Reference proteome</keyword>
<sequence>MCTTARIEGRTTGRASFRAHVLSDEKFRFADSAQHCWLIATVIWPRSTLVVSYLIMTFEARIVLFTAPKFQRYHIQQGRIVRAPCLVIDRMAIHLGISHV</sequence>
<organism evidence="1 2">
    <name type="scientific">Enteractinococcus fodinae</name>
    <dbReference type="NCBI Taxonomy" id="684663"/>
    <lineage>
        <taxon>Bacteria</taxon>
        <taxon>Bacillati</taxon>
        <taxon>Actinomycetota</taxon>
        <taxon>Actinomycetes</taxon>
        <taxon>Micrococcales</taxon>
        <taxon>Micrococcaceae</taxon>
    </lineage>
</organism>
<evidence type="ECO:0000313" key="1">
    <source>
        <dbReference type="EMBL" id="MDR7347797.1"/>
    </source>
</evidence>
<dbReference type="EMBL" id="JAVDYJ010000001">
    <property type="protein sequence ID" value="MDR7347797.1"/>
    <property type="molecule type" value="Genomic_DNA"/>
</dbReference>
<name>A0ABU2B2G6_9MICC</name>
<protein>
    <submittedName>
        <fullName evidence="1">Uncharacterized protein</fullName>
    </submittedName>
</protein>
<proteinExistence type="predicted"/>
<reference evidence="1 2" key="1">
    <citation type="submission" date="2023-07" db="EMBL/GenBank/DDBJ databases">
        <title>Sequencing the genomes of 1000 actinobacteria strains.</title>
        <authorList>
            <person name="Klenk H.-P."/>
        </authorList>
    </citation>
    <scope>NUCLEOTIDE SEQUENCE [LARGE SCALE GENOMIC DNA]</scope>
    <source>
        <strain evidence="1 2">DSM 22966</strain>
    </source>
</reference>